<dbReference type="Gene3D" id="2.120.10.30">
    <property type="entry name" value="TolB, C-terminal domain"/>
    <property type="match status" value="2"/>
</dbReference>
<dbReference type="EMBL" id="CP002028">
    <property type="protein sequence ID" value="ADG83699.1"/>
    <property type="molecule type" value="Genomic_DNA"/>
</dbReference>
<dbReference type="AlphaFoldDB" id="D5XD23"/>
<dbReference type="SUPFAM" id="SSF101898">
    <property type="entry name" value="NHL repeat"/>
    <property type="match status" value="1"/>
</dbReference>
<sequence precursor="true">MVKIRGLSSGTKKVLFLLPVLVIFFAALAVVKFLSGPETITYTAVQPYGLIAGPPDRQLSRPTAVAVGLRGQVYIADAGNKQVVVIEEDGRYSLRFGMPGSGLAEMGRPVSIDVSPNGNVYVADEEKRAVLVFNSEGEYLYTIDGKEEGAFAPVSVQTDSDGRVYVFDKAENRLRVFSSAGKKIKEFPPVQIKGLRSISYAFYNSEDESLFVLGPGLPGFGIWKNGKGSICGRDRLVDPRGIAFNRSRRVIMISDGYKNKVVVFSNAGKYLGEFGGPGNGMGDFNTPAGLAFDERGKLYVADRDNNRVTVYALE</sequence>
<gene>
    <name evidence="3" type="ordered locus">TherJR_2867</name>
</gene>
<keyword evidence="4" id="KW-1185">Reference proteome</keyword>
<reference evidence="3 4" key="1">
    <citation type="submission" date="2010-05" db="EMBL/GenBank/DDBJ databases">
        <title>Complete sequence of Thermincola sp. JR.</title>
        <authorList>
            <consortium name="US DOE Joint Genome Institute"/>
            <person name="Lucas S."/>
            <person name="Copeland A."/>
            <person name="Lapidus A."/>
            <person name="Cheng J.-F."/>
            <person name="Bruce D."/>
            <person name="Goodwin L."/>
            <person name="Pitluck S."/>
            <person name="Chertkov O."/>
            <person name="Detter J.C."/>
            <person name="Han C."/>
            <person name="Tapia R."/>
            <person name="Land M."/>
            <person name="Hauser L."/>
            <person name="Kyrpides N."/>
            <person name="Mikhailova N."/>
            <person name="Hazen T.C."/>
            <person name="Woyke T."/>
        </authorList>
    </citation>
    <scope>NUCLEOTIDE SEQUENCE [LARGE SCALE GENOMIC DNA]</scope>
    <source>
        <strain evidence="3 4">JR</strain>
    </source>
</reference>
<dbReference type="Proteomes" id="UP000002377">
    <property type="component" value="Chromosome"/>
</dbReference>
<organism evidence="3 4">
    <name type="scientific">Thermincola potens (strain JR)</name>
    <dbReference type="NCBI Taxonomy" id="635013"/>
    <lineage>
        <taxon>Bacteria</taxon>
        <taxon>Bacillati</taxon>
        <taxon>Bacillota</taxon>
        <taxon>Clostridia</taxon>
        <taxon>Eubacteriales</taxon>
        <taxon>Thermincolaceae</taxon>
        <taxon>Thermincola</taxon>
    </lineage>
</organism>
<dbReference type="InterPro" id="IPR001258">
    <property type="entry name" value="NHL_repeat"/>
</dbReference>
<evidence type="ECO:0000256" key="2">
    <source>
        <dbReference type="PROSITE-ProRule" id="PRU00504"/>
    </source>
</evidence>
<dbReference type="HOGENOM" id="CLU_008645_2_0_9"/>
<feature type="repeat" description="NHL" evidence="2">
    <location>
        <begin position="93"/>
        <end position="136"/>
    </location>
</feature>
<dbReference type="KEGG" id="tjr:TherJR_2867"/>
<evidence type="ECO:0000256" key="1">
    <source>
        <dbReference type="ARBA" id="ARBA00022737"/>
    </source>
</evidence>
<dbReference type="PANTHER" id="PTHR24104">
    <property type="entry name" value="E3 UBIQUITIN-PROTEIN LIGASE NHLRC1-RELATED"/>
    <property type="match status" value="1"/>
</dbReference>
<feature type="repeat" description="NHL" evidence="2">
    <location>
        <begin position="271"/>
        <end position="314"/>
    </location>
</feature>
<accession>D5XD23</accession>
<feature type="repeat" description="NHL" evidence="2">
    <location>
        <begin position="56"/>
        <end position="89"/>
    </location>
</feature>
<proteinExistence type="predicted"/>
<dbReference type="STRING" id="635013.TherJR_2867"/>
<dbReference type="InterPro" id="IPR011042">
    <property type="entry name" value="6-blade_b-propeller_TolB-like"/>
</dbReference>
<dbReference type="InterPro" id="IPR050952">
    <property type="entry name" value="TRIM-NHL_E3_ligases"/>
</dbReference>
<dbReference type="eggNOG" id="COG3391">
    <property type="taxonomic scope" value="Bacteria"/>
</dbReference>
<evidence type="ECO:0000313" key="4">
    <source>
        <dbReference type="Proteomes" id="UP000002377"/>
    </source>
</evidence>
<dbReference type="Pfam" id="PF01436">
    <property type="entry name" value="NHL"/>
    <property type="match status" value="1"/>
</dbReference>
<evidence type="ECO:0000313" key="3">
    <source>
        <dbReference type="EMBL" id="ADG83699.1"/>
    </source>
</evidence>
<protein>
    <submittedName>
        <fullName evidence="3">NHL repeat containing protein</fullName>
    </submittedName>
</protein>
<dbReference type="PROSITE" id="PS51125">
    <property type="entry name" value="NHL"/>
    <property type="match status" value="3"/>
</dbReference>
<dbReference type="Pfam" id="PF17170">
    <property type="entry name" value="DUF5128"/>
    <property type="match status" value="1"/>
</dbReference>
<dbReference type="PANTHER" id="PTHR24104:SF25">
    <property type="entry name" value="PROTEIN LIN-41"/>
    <property type="match status" value="1"/>
</dbReference>
<dbReference type="GO" id="GO:0008270">
    <property type="term" value="F:zinc ion binding"/>
    <property type="evidence" value="ECO:0007669"/>
    <property type="project" value="UniProtKB-KW"/>
</dbReference>
<keyword evidence="1" id="KW-0677">Repeat</keyword>
<name>D5XD23_THEPJ</name>